<dbReference type="Proteomes" id="UP000034287">
    <property type="component" value="Unassembled WGS sequence"/>
</dbReference>
<dbReference type="EMBL" id="LAYZ01000024">
    <property type="protein sequence ID" value="KKK33742.1"/>
    <property type="molecule type" value="Genomic_DNA"/>
</dbReference>
<proteinExistence type="inferred from homology"/>
<dbReference type="PATRIC" id="fig|1432562.3.peg.1773"/>
<protein>
    <recommendedName>
        <fullName evidence="1">UPF0637 protein WN59_08985</fullName>
    </recommendedName>
</protein>
<evidence type="ECO:0000256" key="1">
    <source>
        <dbReference type="HAMAP-Rule" id="MF_01851"/>
    </source>
</evidence>
<keyword evidence="3" id="KW-1185">Reference proteome</keyword>
<sequence>MPDYHFTEKDFKVFNIEGLEPRMEALIENIRPKLENLGSHFSEYLTELTGEEQFAHVAKHARRKVNPPDDTWVSFSTNPRGYKMMPHFQIGLFGDHAFCMYGVIYESPDKKAAADKWLDDFEVFRDFPQSYQVSLDHMKPEKTALSEMSDEDLENGLLRLKNVKKGEFLVGKVYRPDDEAFGSDETFIKDLETVMDKLVRIY</sequence>
<comment type="caution">
    <text evidence="2">The sequence shown here is derived from an EMBL/GenBank/DDBJ whole genome shotgun (WGS) entry which is preliminary data.</text>
</comment>
<dbReference type="RefSeq" id="WP_046516041.1">
    <property type="nucleotide sequence ID" value="NZ_LAYZ01000024.1"/>
</dbReference>
<evidence type="ECO:0000313" key="2">
    <source>
        <dbReference type="EMBL" id="KKK33742.1"/>
    </source>
</evidence>
<accession>A0A0M2SLJ8</accession>
<reference evidence="2 3" key="1">
    <citation type="submission" date="2015-04" db="EMBL/GenBank/DDBJ databases">
        <title>Taxonomic description and genome sequence of Salinicoccus sediminis sp. nov., a novel hyper halotolerant bacterium isolated from marine sediment.</title>
        <authorList>
            <person name="Mathan Kumar R."/>
            <person name="Kaur G."/>
            <person name="Kumar N."/>
            <person name="Kumar A."/>
            <person name="Singh N.K."/>
            <person name="Kaur N."/>
            <person name="Mayilraj S."/>
        </authorList>
    </citation>
    <scope>NUCLEOTIDE SEQUENCE [LARGE SCALE GENOMIC DNA]</scope>
    <source>
        <strain evidence="2 3">SV-16</strain>
    </source>
</reference>
<dbReference type="PIRSF" id="PIRSF021332">
    <property type="entry name" value="DUF1054"/>
    <property type="match status" value="1"/>
</dbReference>
<name>A0A0M2SLJ8_9STAP</name>
<gene>
    <name evidence="2" type="ORF">WN59_08985</name>
</gene>
<organism evidence="2 3">
    <name type="scientific">Salinicoccus sediminis</name>
    <dbReference type="NCBI Taxonomy" id="1432562"/>
    <lineage>
        <taxon>Bacteria</taxon>
        <taxon>Bacillati</taxon>
        <taxon>Bacillota</taxon>
        <taxon>Bacilli</taxon>
        <taxon>Bacillales</taxon>
        <taxon>Staphylococcaceae</taxon>
        <taxon>Salinicoccus</taxon>
    </lineage>
</organism>
<evidence type="ECO:0000313" key="3">
    <source>
        <dbReference type="Proteomes" id="UP000034287"/>
    </source>
</evidence>
<dbReference type="OrthoDB" id="9812818at2"/>
<dbReference type="HAMAP" id="MF_01851">
    <property type="entry name" value="UPF0637"/>
    <property type="match status" value="1"/>
</dbReference>
<dbReference type="Gene3D" id="3.30.930.20">
    <property type="entry name" value="Protein of unknown function DUF1054"/>
    <property type="match status" value="1"/>
</dbReference>
<dbReference type="AlphaFoldDB" id="A0A0M2SLJ8"/>
<dbReference type="SUPFAM" id="SSF142913">
    <property type="entry name" value="YktB/PF0168-like"/>
    <property type="match status" value="1"/>
</dbReference>
<dbReference type="STRING" id="1432562.WN59_08985"/>
<dbReference type="InterPro" id="IPR053707">
    <property type="entry name" value="UPF0637_domain_sf"/>
</dbReference>
<comment type="similarity">
    <text evidence="1">Belongs to the UPF0637 family.</text>
</comment>
<dbReference type="InterPro" id="IPR009403">
    <property type="entry name" value="UPF0637"/>
</dbReference>
<dbReference type="Pfam" id="PF06335">
    <property type="entry name" value="DUF1054"/>
    <property type="match status" value="1"/>
</dbReference>